<name>A0A6A4RQV1_SCOMX</name>
<organism evidence="1 2">
    <name type="scientific">Scophthalmus maximus</name>
    <name type="common">Turbot</name>
    <name type="synonym">Psetta maxima</name>
    <dbReference type="NCBI Taxonomy" id="52904"/>
    <lineage>
        <taxon>Eukaryota</taxon>
        <taxon>Metazoa</taxon>
        <taxon>Chordata</taxon>
        <taxon>Craniata</taxon>
        <taxon>Vertebrata</taxon>
        <taxon>Euteleostomi</taxon>
        <taxon>Actinopterygii</taxon>
        <taxon>Neopterygii</taxon>
        <taxon>Teleostei</taxon>
        <taxon>Neoteleostei</taxon>
        <taxon>Acanthomorphata</taxon>
        <taxon>Carangaria</taxon>
        <taxon>Pleuronectiformes</taxon>
        <taxon>Pleuronectoidei</taxon>
        <taxon>Scophthalmidae</taxon>
        <taxon>Scophthalmus</taxon>
    </lineage>
</organism>
<proteinExistence type="predicted"/>
<evidence type="ECO:0000313" key="2">
    <source>
        <dbReference type="Proteomes" id="UP000438429"/>
    </source>
</evidence>
<reference evidence="1 2" key="1">
    <citation type="submission" date="2019-06" db="EMBL/GenBank/DDBJ databases">
        <title>Draft genomes of female and male turbot (Scophthalmus maximus).</title>
        <authorList>
            <person name="Xu H."/>
            <person name="Xu X.-W."/>
            <person name="Shao C."/>
            <person name="Chen S."/>
        </authorList>
    </citation>
    <scope>NUCLEOTIDE SEQUENCE [LARGE SCALE GENOMIC DNA]</scope>
    <source>
        <strain evidence="1">Ysfricsl-2016a</strain>
        <tissue evidence="1">Blood</tissue>
    </source>
</reference>
<dbReference type="AlphaFoldDB" id="A0A6A4RQV1"/>
<comment type="caution">
    <text evidence="1">The sequence shown here is derived from an EMBL/GenBank/DDBJ whole genome shotgun (WGS) entry which is preliminary data.</text>
</comment>
<gene>
    <name evidence="1" type="ORF">F2P81_026344</name>
</gene>
<dbReference type="EMBL" id="VEVO01010010">
    <property type="protein sequence ID" value="KAF0021402.1"/>
    <property type="molecule type" value="Genomic_DNA"/>
</dbReference>
<dbReference type="Proteomes" id="UP000438429">
    <property type="component" value="Unassembled WGS sequence"/>
</dbReference>
<sequence>MPFSAAASPSLVPSLFSLKVACAQKDGKRDMKKNARVCQAEKVFVAVYVDGTSHGSVGPGFDTVQGGGRCKTRGE</sequence>
<evidence type="ECO:0000313" key="1">
    <source>
        <dbReference type="EMBL" id="KAF0021402.1"/>
    </source>
</evidence>
<protein>
    <submittedName>
        <fullName evidence="1">Uncharacterized protein</fullName>
    </submittedName>
</protein>
<accession>A0A6A4RQV1</accession>